<organism evidence="2 3">
    <name type="scientific">Chryseobacterium rhizoplanae</name>
    <dbReference type="NCBI Taxonomy" id="1609531"/>
    <lineage>
        <taxon>Bacteria</taxon>
        <taxon>Pseudomonadati</taxon>
        <taxon>Bacteroidota</taxon>
        <taxon>Flavobacteriia</taxon>
        <taxon>Flavobacteriales</taxon>
        <taxon>Weeksellaceae</taxon>
        <taxon>Chryseobacterium group</taxon>
        <taxon>Chryseobacterium</taxon>
    </lineage>
</organism>
<keyword evidence="2" id="KW-0489">Methyltransferase</keyword>
<dbReference type="GO" id="GO:0008168">
    <property type="term" value="F:methyltransferase activity"/>
    <property type="evidence" value="ECO:0007669"/>
    <property type="project" value="UniProtKB-KW"/>
</dbReference>
<dbReference type="PANTHER" id="PTHR33990">
    <property type="entry name" value="PROTEIN YJDN-RELATED"/>
    <property type="match status" value="1"/>
</dbReference>
<name>A0A521D8A8_9FLAO</name>
<dbReference type="Gene3D" id="3.30.720.110">
    <property type="match status" value="1"/>
</dbReference>
<feature type="domain" description="PhnB-like" evidence="1">
    <location>
        <begin position="25"/>
        <end position="134"/>
    </location>
</feature>
<protein>
    <submittedName>
        <fullName evidence="2">Glyoxalase superfamily enzyme, possibly 3-demethylubiquinone-9 3-methyltransferase</fullName>
    </submittedName>
</protein>
<feature type="domain" description="PhnB-like" evidence="1">
    <location>
        <begin position="143"/>
        <end position="269"/>
    </location>
</feature>
<dbReference type="AlphaFoldDB" id="A0A521D8A8"/>
<dbReference type="InterPro" id="IPR028973">
    <property type="entry name" value="PhnB-like"/>
</dbReference>
<dbReference type="Gene3D" id="3.10.180.10">
    <property type="entry name" value="2,3-Dihydroxybiphenyl 1,2-Dioxygenase, domain 1"/>
    <property type="match status" value="1"/>
</dbReference>
<evidence type="ECO:0000313" key="3">
    <source>
        <dbReference type="Proteomes" id="UP000316916"/>
    </source>
</evidence>
<dbReference type="InterPro" id="IPR029068">
    <property type="entry name" value="Glyas_Bleomycin-R_OHBP_Dase"/>
</dbReference>
<proteinExistence type="predicted"/>
<keyword evidence="2" id="KW-0808">Transferase</keyword>
<reference evidence="2 3" key="1">
    <citation type="submission" date="2017-05" db="EMBL/GenBank/DDBJ databases">
        <authorList>
            <person name="Varghese N."/>
            <person name="Submissions S."/>
        </authorList>
    </citation>
    <scope>NUCLEOTIDE SEQUENCE [LARGE SCALE GENOMIC DNA]</scope>
    <source>
        <strain evidence="2 3">DSM 29371</strain>
    </source>
</reference>
<dbReference type="Proteomes" id="UP000316916">
    <property type="component" value="Unassembled WGS sequence"/>
</dbReference>
<evidence type="ECO:0000313" key="2">
    <source>
        <dbReference type="EMBL" id="SMO67934.1"/>
    </source>
</evidence>
<dbReference type="CDD" id="cd06588">
    <property type="entry name" value="PhnB_like"/>
    <property type="match status" value="2"/>
</dbReference>
<dbReference type="EMBL" id="FXTC01000004">
    <property type="protein sequence ID" value="SMO67934.1"/>
    <property type="molecule type" value="Genomic_DNA"/>
</dbReference>
<sequence>MNTISKKKVKQDKSIHLNIKIMNNDIFPCLWYDGDAKQSAEFYCKVFGGEITADTPVVMNIDLFGQRLMLLNGGPQFKKNASVSFMVICETEDEVQKYWDQLLDGGIALMELGSYSWSPKYGWVQDKYGVTWQLFLGEKASEQKIIPTLMFIHGNNGKAKEAMELYTKTFPNSSIGNILTYGAGSEGHDIPEPAENVQHAHFVIDNYSIFCMDNSYDHQFDFNEGISLVIMTDDQQQTDKYWNTLTADGGRESMCGWLKDKYGLSWQIVPKRLIQLMNDSDQEKAYKVVQAMMKMQKIIIQDLEDAYNS</sequence>
<evidence type="ECO:0000259" key="1">
    <source>
        <dbReference type="Pfam" id="PF06983"/>
    </source>
</evidence>
<dbReference type="PANTHER" id="PTHR33990:SF2">
    <property type="entry name" value="PHNB-LIKE DOMAIN-CONTAINING PROTEIN"/>
    <property type="match status" value="1"/>
</dbReference>
<keyword evidence="3" id="KW-1185">Reference proteome</keyword>
<dbReference type="Gene3D" id="3.30.720.100">
    <property type="match status" value="1"/>
</dbReference>
<dbReference type="SUPFAM" id="SSF54593">
    <property type="entry name" value="Glyoxalase/Bleomycin resistance protein/Dihydroxybiphenyl dioxygenase"/>
    <property type="match status" value="2"/>
</dbReference>
<gene>
    <name evidence="2" type="ORF">SAMN06265171_104367</name>
</gene>
<accession>A0A521D8A8</accession>
<dbReference type="Pfam" id="PF06983">
    <property type="entry name" value="3-dmu-9_3-mt"/>
    <property type="match status" value="2"/>
</dbReference>
<dbReference type="GO" id="GO:0032259">
    <property type="term" value="P:methylation"/>
    <property type="evidence" value="ECO:0007669"/>
    <property type="project" value="UniProtKB-KW"/>
</dbReference>
<keyword evidence="2" id="KW-0830">Ubiquinone</keyword>